<feature type="transmembrane region" description="Helical" evidence="9">
    <location>
        <begin position="457"/>
        <end position="476"/>
    </location>
</feature>
<sequence>MSSNSVLPEFVPQSTSSQDPSKPPSSGAGGTSGLPVLDETKVTPSTVDIGAATDEPSWFASLPAAQKDSLRTTIEGLDRVRSSGDKQDKKDQILMRMAEAQEKLNKNPDDLNAQSELDNYQKDLDHWEKEKTFVQNVCDEYSIEPSQLQELRDLMPSDGSSASTPASPITDVKQQRSLPLKSRQFSLHNGAGVVDSYETHEQFEVRKAQEKLERLQQTYLHPTYLTFMYKDKEVIKEVIEMEDEYYREDASRFKSTLSALFTYALQFFVVVMTFNDIFQIISKDDEDVEKIGEHYGYEDVDKAIEKAADYRKQFHTWMILIRFLIFQPLVFFGCTFFKSDNYYTNPGHLLGAFSYFSVYFHCYSLMWLNKNYGPHVFFLIIIFYMTPLKTFNVFMLSIVHCVFFLLIVFYIEYMDTHVDNDESKCKSDANDGYQFKCEPNTPEFVDDKTSLDKLMELAEPILVIVTTIAVGFYISYRREKSSRRNFITVKTNECQTDIMRLSTEQNQLMLQSMLPQEMIEKFKLKDTALVVDTYAEVTVLFCIIDNFVEIARTISPENLLFLLNIVYSEFDRITEETGVYKIETVGEVFMGCAGCPQRVIDHADKAARCATEMMKAMPDIRNTLSKKLEGDAGKSSVIRRLNIKIGLNSGKIVAGVLNTPATIRFKLFGDTVNTASRMQSLSKPGKIQISEKCYRKLVAGADHRYYVFSEKRQVEAKGKGTLDTWFLEKVLTDKEFKRQGMQLVKRKSQIVVNEEGDEEIGDKANGFDSTNISGKIRAKLAVSLPSALDGSSKNLLNGWDGQRYGSDGQRSGGSMSLDQNRPSISSGNLGYKSPTESSSSSFNNMLSSSTKPGGTMARRGTFMQKGNSGGFALSGGHGGASGISLPNQTDSVETTFRKIYNKNYRKKEREAKDLGQDIELRKNRLFHNFKKLVNRKEPQLSAGQSLFCFFGTESKDVGRDDQAAKAEAMFVVHTWSTYLKTIRVLQCFWGFAFFFFGMRRLAPVEKLPDGHKDMWMSGPLEFARFVHIIGDLVVALPCCMTMLFLTFKRDFFWANHQTIMSFGLLLVGFCVVVEIALYVSRIGYGTATMYIMTIFQYQLLPFSRRVAVAFAICLVYFMMVVLLSTNFGDKLYHVGNFSKASYEHSYPLIYKDTKFTYSAFPLLKVPNLRPPYDQWENNWAQVGIDSACRETLQEATWDHFTDYGNDIAAVNTTGNWSTITLLHVFNNFTKVKVEDVLRSKESSYWQNINPSMACWYFMYLLGYVCLLLPYNLMCDYHERACFNKEMEMRENTKKMNKQRFFEETLLKRLLPPEIVPKLAEKRATNEVVAERFEEVTILFCDMVGFTKFSSELDPSELMVFLSALYAKYSEVLSDNSLYTVEVIGDALLAVAGCPKRIETEDHASRALKAAFELIEVTRELSEKIMIPVNIRVGLHSGSVIAGVVGVKDPRYHLFGEAVKVAEMMESTGEQDKVQCSHKTYENLFHKNDEISVKMRNSLVFSRRVDMPVKAKTKLAGLDYGDCTYFVKQINSAKLTMRRLTLGRGDISPPPNKPEKINVDKGELTGSSREYKMTGSETRKSNARRQRS</sequence>
<evidence type="ECO:0000256" key="2">
    <source>
        <dbReference type="ARBA" id="ARBA00022692"/>
    </source>
</evidence>
<keyword evidence="12" id="KW-1185">Reference proteome</keyword>
<proteinExistence type="predicted"/>
<feature type="transmembrane region" description="Helical" evidence="9">
    <location>
        <begin position="393"/>
        <end position="411"/>
    </location>
</feature>
<evidence type="ECO:0000313" key="12">
    <source>
        <dbReference type="Proteomes" id="UP001165065"/>
    </source>
</evidence>
<keyword evidence="6" id="KW-0456">Lyase</keyword>
<dbReference type="PROSITE" id="PS50125">
    <property type="entry name" value="GUANYLATE_CYCLASE_2"/>
    <property type="match status" value="2"/>
</dbReference>
<keyword evidence="2 9" id="KW-0812">Transmembrane</keyword>
<dbReference type="Gene3D" id="3.30.70.1230">
    <property type="entry name" value="Nucleotide cyclase"/>
    <property type="match status" value="2"/>
</dbReference>
<reference evidence="12" key="1">
    <citation type="journal article" date="2023" name="Commun. Biol.">
        <title>Genome analysis of Parmales, the sister group of diatoms, reveals the evolutionary specialization of diatoms from phago-mixotrophs to photoautotrophs.</title>
        <authorList>
            <person name="Ban H."/>
            <person name="Sato S."/>
            <person name="Yoshikawa S."/>
            <person name="Yamada K."/>
            <person name="Nakamura Y."/>
            <person name="Ichinomiya M."/>
            <person name="Sato N."/>
            <person name="Blanc-Mathieu R."/>
            <person name="Endo H."/>
            <person name="Kuwata A."/>
            <person name="Ogata H."/>
        </authorList>
    </citation>
    <scope>NUCLEOTIDE SEQUENCE [LARGE SCALE GENOMIC DNA]</scope>
</reference>
<keyword evidence="5 9" id="KW-0472">Membrane</keyword>
<dbReference type="GO" id="GO:0000166">
    <property type="term" value="F:nucleotide binding"/>
    <property type="evidence" value="ECO:0007669"/>
    <property type="project" value="UniProtKB-KW"/>
</dbReference>
<evidence type="ECO:0000256" key="8">
    <source>
        <dbReference type="SAM" id="MobiDB-lite"/>
    </source>
</evidence>
<evidence type="ECO:0000256" key="3">
    <source>
        <dbReference type="ARBA" id="ARBA00022741"/>
    </source>
</evidence>
<evidence type="ECO:0000313" key="11">
    <source>
        <dbReference type="EMBL" id="GMI44257.1"/>
    </source>
</evidence>
<accession>A0A9W7GF81</accession>
<evidence type="ECO:0000256" key="6">
    <source>
        <dbReference type="ARBA" id="ARBA00023239"/>
    </source>
</evidence>
<feature type="transmembrane region" description="Helical" evidence="9">
    <location>
        <begin position="1022"/>
        <end position="1047"/>
    </location>
</feature>
<feature type="compositionally biased region" description="Polar residues" evidence="8">
    <location>
        <begin position="808"/>
        <end position="828"/>
    </location>
</feature>
<gene>
    <name evidence="11" type="ORF">TrCOL_g12656</name>
</gene>
<evidence type="ECO:0000256" key="9">
    <source>
        <dbReference type="SAM" id="Phobius"/>
    </source>
</evidence>
<dbReference type="PANTHER" id="PTHR11920:SF335">
    <property type="entry name" value="GUANYLATE CYCLASE"/>
    <property type="match status" value="1"/>
</dbReference>
<evidence type="ECO:0000256" key="5">
    <source>
        <dbReference type="ARBA" id="ARBA00023136"/>
    </source>
</evidence>
<feature type="region of interest" description="Disordered" evidence="8">
    <location>
        <begin position="1"/>
        <end position="91"/>
    </location>
</feature>
<evidence type="ECO:0000256" key="7">
    <source>
        <dbReference type="SAM" id="Coils"/>
    </source>
</evidence>
<dbReference type="GO" id="GO:0004383">
    <property type="term" value="F:guanylate cyclase activity"/>
    <property type="evidence" value="ECO:0007669"/>
    <property type="project" value="TreeGrafter"/>
</dbReference>
<feature type="compositionally biased region" description="Polar residues" evidence="8">
    <location>
        <begin position="158"/>
        <end position="167"/>
    </location>
</feature>
<comment type="subcellular location">
    <subcellularLocation>
        <location evidence="1">Membrane</location>
    </subcellularLocation>
</comment>
<feature type="region of interest" description="Disordered" evidence="8">
    <location>
        <begin position="1541"/>
        <end position="1587"/>
    </location>
</feature>
<dbReference type="InterPro" id="IPR050401">
    <property type="entry name" value="Cyclic_nucleotide_synthase"/>
</dbReference>
<evidence type="ECO:0000256" key="4">
    <source>
        <dbReference type="ARBA" id="ARBA00022989"/>
    </source>
</evidence>
<feature type="compositionally biased region" description="Basic and acidic residues" evidence="8">
    <location>
        <begin position="1552"/>
        <end position="1579"/>
    </location>
</feature>
<evidence type="ECO:0000259" key="10">
    <source>
        <dbReference type="PROSITE" id="PS50125"/>
    </source>
</evidence>
<feature type="region of interest" description="Disordered" evidence="8">
    <location>
        <begin position="799"/>
        <end position="875"/>
    </location>
</feature>
<dbReference type="GO" id="GO:0001653">
    <property type="term" value="F:peptide receptor activity"/>
    <property type="evidence" value="ECO:0007669"/>
    <property type="project" value="TreeGrafter"/>
</dbReference>
<dbReference type="GO" id="GO:0004016">
    <property type="term" value="F:adenylate cyclase activity"/>
    <property type="evidence" value="ECO:0007669"/>
    <property type="project" value="TreeGrafter"/>
</dbReference>
<feature type="transmembrane region" description="Helical" evidence="9">
    <location>
        <begin position="1102"/>
        <end position="1123"/>
    </location>
</feature>
<feature type="compositionally biased region" description="Basic and acidic residues" evidence="8">
    <location>
        <begin position="76"/>
        <end position="91"/>
    </location>
</feature>
<feature type="compositionally biased region" description="Low complexity" evidence="8">
    <location>
        <begin position="833"/>
        <end position="849"/>
    </location>
</feature>
<protein>
    <recommendedName>
        <fullName evidence="10">Guanylate cyclase domain-containing protein</fullName>
    </recommendedName>
</protein>
<name>A0A9W7GF81_9STRA</name>
<keyword evidence="4 9" id="KW-1133">Transmembrane helix</keyword>
<dbReference type="SMART" id="SM00044">
    <property type="entry name" value="CYCc"/>
    <property type="match status" value="2"/>
</dbReference>
<feature type="compositionally biased region" description="Polar residues" evidence="8">
    <location>
        <begin position="1"/>
        <end position="20"/>
    </location>
</feature>
<feature type="region of interest" description="Disordered" evidence="8">
    <location>
        <begin position="154"/>
        <end position="177"/>
    </location>
</feature>
<feature type="transmembrane region" description="Helical" evidence="9">
    <location>
        <begin position="260"/>
        <end position="281"/>
    </location>
</feature>
<feature type="domain" description="Guanylate cyclase" evidence="10">
    <location>
        <begin position="1336"/>
        <end position="1465"/>
    </location>
</feature>
<dbReference type="Proteomes" id="UP001165065">
    <property type="component" value="Unassembled WGS sequence"/>
</dbReference>
<comment type="caution">
    <text evidence="11">The sequence shown here is derived from an EMBL/GenBank/DDBJ whole genome shotgun (WGS) entry which is preliminary data.</text>
</comment>
<feature type="transmembrane region" description="Helical" evidence="9">
    <location>
        <begin position="1059"/>
        <end position="1082"/>
    </location>
</feature>
<feature type="coiled-coil region" evidence="7">
    <location>
        <begin position="110"/>
        <end position="137"/>
    </location>
</feature>
<evidence type="ECO:0000256" key="1">
    <source>
        <dbReference type="ARBA" id="ARBA00004370"/>
    </source>
</evidence>
<keyword evidence="7" id="KW-0175">Coiled coil</keyword>
<feature type="domain" description="Guanylate cyclase" evidence="10">
    <location>
        <begin position="538"/>
        <end position="679"/>
    </location>
</feature>
<dbReference type="OrthoDB" id="6127067at2759"/>
<dbReference type="GO" id="GO:0007168">
    <property type="term" value="P:receptor guanylyl cyclase signaling pathway"/>
    <property type="evidence" value="ECO:0007669"/>
    <property type="project" value="TreeGrafter"/>
</dbReference>
<dbReference type="CDD" id="cd07302">
    <property type="entry name" value="CHD"/>
    <property type="match status" value="2"/>
</dbReference>
<feature type="transmembrane region" description="Helical" evidence="9">
    <location>
        <begin position="349"/>
        <end position="366"/>
    </location>
</feature>
<dbReference type="InterPro" id="IPR029787">
    <property type="entry name" value="Nucleotide_cyclase"/>
</dbReference>
<feature type="transmembrane region" description="Helical" evidence="9">
    <location>
        <begin position="1253"/>
        <end position="1273"/>
    </location>
</feature>
<keyword evidence="3" id="KW-0547">Nucleotide-binding</keyword>
<dbReference type="GO" id="GO:0035556">
    <property type="term" value="P:intracellular signal transduction"/>
    <property type="evidence" value="ECO:0007669"/>
    <property type="project" value="InterPro"/>
</dbReference>
<dbReference type="Pfam" id="PF00211">
    <property type="entry name" value="Guanylate_cyc"/>
    <property type="match status" value="2"/>
</dbReference>
<dbReference type="InterPro" id="IPR001054">
    <property type="entry name" value="A/G_cyclase"/>
</dbReference>
<dbReference type="EMBL" id="BRYA01001474">
    <property type="protein sequence ID" value="GMI44257.1"/>
    <property type="molecule type" value="Genomic_DNA"/>
</dbReference>
<dbReference type="PANTHER" id="PTHR11920">
    <property type="entry name" value="GUANYLYL CYCLASE"/>
    <property type="match status" value="1"/>
</dbReference>
<dbReference type="GO" id="GO:0005886">
    <property type="term" value="C:plasma membrane"/>
    <property type="evidence" value="ECO:0007669"/>
    <property type="project" value="TreeGrafter"/>
</dbReference>
<organism evidence="11 12">
    <name type="scientific">Triparma columacea</name>
    <dbReference type="NCBI Taxonomy" id="722753"/>
    <lineage>
        <taxon>Eukaryota</taxon>
        <taxon>Sar</taxon>
        <taxon>Stramenopiles</taxon>
        <taxon>Ochrophyta</taxon>
        <taxon>Bolidophyceae</taxon>
        <taxon>Parmales</taxon>
        <taxon>Triparmaceae</taxon>
        <taxon>Triparma</taxon>
    </lineage>
</organism>
<feature type="transmembrane region" description="Helical" evidence="9">
    <location>
        <begin position="317"/>
        <end position="337"/>
    </location>
</feature>
<dbReference type="SUPFAM" id="SSF55073">
    <property type="entry name" value="Nucleotide cyclase"/>
    <property type="match status" value="2"/>
</dbReference>